<organism evidence="11 12">
    <name type="scientific">Ataeniobius toweri</name>
    <dbReference type="NCBI Taxonomy" id="208326"/>
    <lineage>
        <taxon>Eukaryota</taxon>
        <taxon>Metazoa</taxon>
        <taxon>Chordata</taxon>
        <taxon>Craniata</taxon>
        <taxon>Vertebrata</taxon>
        <taxon>Euteleostomi</taxon>
        <taxon>Actinopterygii</taxon>
        <taxon>Neopterygii</taxon>
        <taxon>Teleostei</taxon>
        <taxon>Neoteleostei</taxon>
        <taxon>Acanthomorphata</taxon>
        <taxon>Ovalentaria</taxon>
        <taxon>Atherinomorphae</taxon>
        <taxon>Cyprinodontiformes</taxon>
        <taxon>Goodeidae</taxon>
        <taxon>Ataeniobius</taxon>
    </lineage>
</organism>
<evidence type="ECO:0000256" key="2">
    <source>
        <dbReference type="ARBA" id="ARBA00012513"/>
    </source>
</evidence>
<dbReference type="SMART" id="SM00036">
    <property type="entry name" value="CNH"/>
    <property type="match status" value="1"/>
</dbReference>
<keyword evidence="3" id="KW-0723">Serine/threonine-protein kinase</keyword>
<dbReference type="InterPro" id="IPR000719">
    <property type="entry name" value="Prot_kinase_dom"/>
</dbReference>
<comment type="caution">
    <text evidence="11">The sequence shown here is derived from an EMBL/GenBank/DDBJ whole genome shotgun (WGS) entry which is preliminary data.</text>
</comment>
<name>A0ABU7A1Y4_9TELE</name>
<dbReference type="PROSITE" id="PS00108">
    <property type="entry name" value="PROTEIN_KINASE_ST"/>
    <property type="match status" value="1"/>
</dbReference>
<evidence type="ECO:0000256" key="5">
    <source>
        <dbReference type="ARBA" id="ARBA00022777"/>
    </source>
</evidence>
<dbReference type="Proteomes" id="UP001345963">
    <property type="component" value="Unassembled WGS sequence"/>
</dbReference>
<keyword evidence="5 11" id="KW-0808">Transferase</keyword>
<feature type="compositionally biased region" description="Basic residues" evidence="8">
    <location>
        <begin position="1167"/>
        <end position="1177"/>
    </location>
</feature>
<evidence type="ECO:0000313" key="12">
    <source>
        <dbReference type="Proteomes" id="UP001345963"/>
    </source>
</evidence>
<accession>A0ABU7A1Y4</accession>
<feature type="compositionally biased region" description="Basic and acidic residues" evidence="8">
    <location>
        <begin position="1150"/>
        <end position="1166"/>
    </location>
</feature>
<dbReference type="InterPro" id="IPR011009">
    <property type="entry name" value="Kinase-like_dom_sf"/>
</dbReference>
<reference evidence="11 12" key="1">
    <citation type="submission" date="2021-07" db="EMBL/GenBank/DDBJ databases">
        <authorList>
            <person name="Palmer J.M."/>
        </authorList>
    </citation>
    <scope>NUCLEOTIDE SEQUENCE [LARGE SCALE GENOMIC DNA]</scope>
    <source>
        <strain evidence="11 12">AT_MEX2019</strain>
        <tissue evidence="11">Muscle</tissue>
    </source>
</reference>
<evidence type="ECO:0000259" key="10">
    <source>
        <dbReference type="PROSITE" id="PS50219"/>
    </source>
</evidence>
<feature type="compositionally biased region" description="Polar residues" evidence="8">
    <location>
        <begin position="431"/>
        <end position="442"/>
    </location>
</feature>
<feature type="domain" description="Protein kinase" evidence="9">
    <location>
        <begin position="1"/>
        <end position="221"/>
    </location>
</feature>
<feature type="domain" description="Protein kinase" evidence="9">
    <location>
        <begin position="865"/>
        <end position="1148"/>
    </location>
</feature>
<dbReference type="GO" id="GO:0016301">
    <property type="term" value="F:kinase activity"/>
    <property type="evidence" value="ECO:0007669"/>
    <property type="project" value="UniProtKB-KW"/>
</dbReference>
<dbReference type="PROSITE" id="PS50011">
    <property type="entry name" value="PROTEIN_KINASE_DOM"/>
    <property type="match status" value="2"/>
</dbReference>
<dbReference type="CDD" id="cd06613">
    <property type="entry name" value="STKc_MAP4K3_like"/>
    <property type="match status" value="1"/>
</dbReference>
<comment type="similarity">
    <text evidence="1">Belongs to the protein kinase superfamily. STE Ser/Thr protein kinase family. STE20 subfamily.</text>
</comment>
<dbReference type="InterPro" id="IPR001180">
    <property type="entry name" value="CNH_dom"/>
</dbReference>
<dbReference type="EC" id="2.7.11.1" evidence="2"/>
<keyword evidence="5 11" id="KW-0418">Kinase</keyword>
<dbReference type="Gene3D" id="1.10.510.10">
    <property type="entry name" value="Transferase(Phosphotransferase) domain 1"/>
    <property type="match status" value="2"/>
</dbReference>
<dbReference type="PROSITE" id="PS00107">
    <property type="entry name" value="PROTEIN_KINASE_ATP"/>
    <property type="match status" value="1"/>
</dbReference>
<evidence type="ECO:0000256" key="6">
    <source>
        <dbReference type="ARBA" id="ARBA00022840"/>
    </source>
</evidence>
<protein>
    <recommendedName>
        <fullName evidence="2">non-specific serine/threonine protein kinase</fullName>
        <ecNumber evidence="2">2.7.11.1</ecNumber>
    </recommendedName>
</protein>
<proteinExistence type="inferred from homology"/>
<dbReference type="InterPro" id="IPR008271">
    <property type="entry name" value="Ser/Thr_kinase_AS"/>
</dbReference>
<dbReference type="PROSITE" id="PS50219">
    <property type="entry name" value="CNH"/>
    <property type="match status" value="1"/>
</dbReference>
<sequence length="1213" mass="137706">DDFSIIQQEIFMVKECKHHNIVAYFGSYLCREKLWICMEYCGGGSLQDIYHVTGPLSELQIAYVCRETLQGLGYLHIKGKMHRDIKGANILLTDNGDVKLADFGVAAKITATIAKRKSFIGTPYWMAPEVAAVEKNGGYNQLCDIWAVGITSIELAELQPPMFDLHPMRALFLMSKSSFQPPKLKDKNKWSAAFHNFVKVSLTKNPKKRPTAEKLLLHVFVAQTGLTRRLAVDLLDKMNNPDNHQNYGEVDDDDLEPLSVVRHTIRSINKHPKVERTRSEIDFDKVQFQAPLLPKATEAHSEMDVNKDNDFPSQWSPFADGGIKTSGHITSLEDAFEDVELSTLKPGARPPLPPKPQVNSPSEELALNDEKSLTVRRFPNSENGPSQAVRRQSTPEQGNKVEHSSSDFLSASVSSPGFLSQASDPDYDSDGSVNEGSLTATPQHRKEKKDFPKPAINGLPPTPKVLMGACFSKVFEGCPLKINCATSWIHPDTKDQYLIFGTEDGIYTLNLNELHEATMEQLFPRKCMWLYVINNNLMSLSGRSFQLYSHNLIGLFEQLKKPGLAAQFQTHRFPDKILPRRFALTTKIPDTKGCHKCCIVRNPYTGHKYLCGALQSGIVLLQWYEPMQRFMLIKHFDFPLPSPLKVFEMLVVPEQEYPLVCVAISEGTEHGQVVCFETINLNSCSSWFTEIGTNNHQVDAIHVTQLERDTVLVCLDQNVKIVNLQGRLKSNKKLASELSFDFCIGAVVCLQDSVLAFWKHGMQGKSFKSNEVTQEISDLSRVFRLLGSDRVVVLESRPTDNPTALSNLYILAGHENMVVLPTSWLWGRKASDKHLQTTADAPASLHAGGCLLSLTAQLWRSMEKYEKIGKIGEGSYGVVFKCRNKDTGQIVAIKKFMESEDDPIIKKIALREIRMLKQLKHTNLVNLIEVFRRKRKLHLVFEYCDHTVLNELDRHPAGIPEHLVKSITWQTLQAVNFCHKQKCIHRDVKPENILITKHQVIKLCDFGFARILTGPCDYYTDYVATRWYRAPELLVGDTQYGPPVDVWAIGCVFAELLSGIPLWPGKSDMDQLYLIRKTLGDLIPRHQQVFSNNQFFCGVSIPEPPEMEPLELKYPNLSHQTLSLMKCCLRMDPSERLTCEQLLRHPYFHSMREKSESTSREQDRPNYKRTRLPRRHLPPGYLPQLTSSSIFPALDNKKYYNNLRKFNYHLPNI</sequence>
<evidence type="ECO:0000256" key="8">
    <source>
        <dbReference type="SAM" id="MobiDB-lite"/>
    </source>
</evidence>
<dbReference type="Pfam" id="PF00780">
    <property type="entry name" value="CNH"/>
    <property type="match status" value="1"/>
</dbReference>
<dbReference type="Gene3D" id="3.30.200.20">
    <property type="entry name" value="Phosphorylase Kinase, domain 1"/>
    <property type="match status" value="1"/>
</dbReference>
<dbReference type="Pfam" id="PF00069">
    <property type="entry name" value="Pkinase"/>
    <property type="match status" value="2"/>
</dbReference>
<dbReference type="InterPro" id="IPR017441">
    <property type="entry name" value="Protein_kinase_ATP_BS"/>
</dbReference>
<evidence type="ECO:0000256" key="3">
    <source>
        <dbReference type="ARBA" id="ARBA00022527"/>
    </source>
</evidence>
<keyword evidence="4 7" id="KW-0547">Nucleotide-binding</keyword>
<keyword evidence="12" id="KW-1185">Reference proteome</keyword>
<evidence type="ECO:0000256" key="7">
    <source>
        <dbReference type="PROSITE-ProRule" id="PRU10141"/>
    </source>
</evidence>
<dbReference type="PANTHER" id="PTHR48012">
    <property type="entry name" value="STERILE20-LIKE KINASE, ISOFORM B-RELATED"/>
    <property type="match status" value="1"/>
</dbReference>
<feature type="non-terminal residue" evidence="11">
    <location>
        <position position="1"/>
    </location>
</feature>
<dbReference type="InterPro" id="IPR050629">
    <property type="entry name" value="STE20/SPS1-PAK"/>
</dbReference>
<evidence type="ECO:0000259" key="9">
    <source>
        <dbReference type="PROSITE" id="PS50011"/>
    </source>
</evidence>
<dbReference type="PANTHER" id="PTHR48012:SF19">
    <property type="entry name" value="MITOGEN-ACTIVATED PROTEIN KINASE KINASE KINASE KINASE 5"/>
    <property type="match status" value="1"/>
</dbReference>
<feature type="region of interest" description="Disordered" evidence="8">
    <location>
        <begin position="344"/>
        <end position="458"/>
    </location>
</feature>
<keyword evidence="6 7" id="KW-0067">ATP-binding</keyword>
<feature type="binding site" evidence="7">
    <location>
        <position position="895"/>
    </location>
    <ligand>
        <name>ATP</name>
        <dbReference type="ChEBI" id="CHEBI:30616"/>
    </ligand>
</feature>
<feature type="compositionally biased region" description="Polar residues" evidence="8">
    <location>
        <begin position="380"/>
        <end position="397"/>
    </location>
</feature>
<dbReference type="CDD" id="cd07847">
    <property type="entry name" value="STKc_CDKL1_4"/>
    <property type="match status" value="1"/>
</dbReference>
<dbReference type="SMART" id="SM00220">
    <property type="entry name" value="S_TKc"/>
    <property type="match status" value="2"/>
</dbReference>
<evidence type="ECO:0000256" key="1">
    <source>
        <dbReference type="ARBA" id="ARBA00008874"/>
    </source>
</evidence>
<dbReference type="SUPFAM" id="SSF56112">
    <property type="entry name" value="Protein kinase-like (PK-like)"/>
    <property type="match status" value="2"/>
</dbReference>
<feature type="domain" description="CNH" evidence="10">
    <location>
        <begin position="479"/>
        <end position="791"/>
    </location>
</feature>
<gene>
    <name evidence="11" type="primary">MAP4K5</name>
    <name evidence="11" type="ORF">ATANTOWER_012751</name>
</gene>
<feature type="region of interest" description="Disordered" evidence="8">
    <location>
        <begin position="1150"/>
        <end position="1183"/>
    </location>
</feature>
<feature type="compositionally biased region" description="Low complexity" evidence="8">
    <location>
        <begin position="406"/>
        <end position="415"/>
    </location>
</feature>
<evidence type="ECO:0000313" key="11">
    <source>
        <dbReference type="EMBL" id="MED6231893.1"/>
    </source>
</evidence>
<dbReference type="EMBL" id="JAHUTI010000271">
    <property type="protein sequence ID" value="MED6231893.1"/>
    <property type="molecule type" value="Genomic_DNA"/>
</dbReference>
<evidence type="ECO:0000256" key="4">
    <source>
        <dbReference type="ARBA" id="ARBA00022741"/>
    </source>
</evidence>